<dbReference type="HOGENOM" id="CLU_069356_42_0_12"/>
<name>F0RUS2_SPHGB</name>
<dbReference type="EMBL" id="CP002541">
    <property type="protein sequence ID" value="ADY12500.1"/>
    <property type="molecule type" value="Genomic_DNA"/>
</dbReference>
<feature type="domain" description="HTH tetR-type" evidence="3">
    <location>
        <begin position="11"/>
        <end position="71"/>
    </location>
</feature>
<proteinExistence type="predicted"/>
<evidence type="ECO:0000256" key="2">
    <source>
        <dbReference type="PROSITE-ProRule" id="PRU00335"/>
    </source>
</evidence>
<accession>F0RUS2</accession>
<dbReference type="InterPro" id="IPR009057">
    <property type="entry name" value="Homeodomain-like_sf"/>
</dbReference>
<dbReference type="PROSITE" id="PS50977">
    <property type="entry name" value="HTH_TETR_2"/>
    <property type="match status" value="1"/>
</dbReference>
<dbReference type="STRING" id="158189.SpiBuddy_0673"/>
<protein>
    <submittedName>
        <fullName evidence="4">Regulatory protein TetR</fullName>
    </submittedName>
</protein>
<dbReference type="Pfam" id="PF00440">
    <property type="entry name" value="TetR_N"/>
    <property type="match status" value="1"/>
</dbReference>
<dbReference type="SUPFAM" id="SSF46689">
    <property type="entry name" value="Homeodomain-like"/>
    <property type="match status" value="1"/>
</dbReference>
<sequence length="202" mass="23230">MPKALSAQERETIQNRLKSEARQCLRTLGIKKTTVDELVGRVHIPKGTFYLFYQSKELLFFDVLMDFHNELQADLISVVEQQQTFNTKNLVAILYSLFKRVDGSFLAAMIQNNDIELLMRKLPPQLVQDHQRTDDLSMEHFLSFLPLTLEEHRVQVFSAALRAVFLSMLHKSEIGEDVFDEALLLMLTGIVAQLLEEPHDNG</sequence>
<dbReference type="eggNOG" id="COG1309">
    <property type="taxonomic scope" value="Bacteria"/>
</dbReference>
<dbReference type="OrthoDB" id="9812484at2"/>
<evidence type="ECO:0000259" key="3">
    <source>
        <dbReference type="PROSITE" id="PS50977"/>
    </source>
</evidence>
<feature type="DNA-binding region" description="H-T-H motif" evidence="2">
    <location>
        <begin position="34"/>
        <end position="53"/>
    </location>
</feature>
<organism evidence="4 5">
    <name type="scientific">Sphaerochaeta globosa (strain ATCC BAA-1886 / DSM 22777 / Buddy)</name>
    <name type="common">Spirochaeta sp. (strain Buddy)</name>
    <dbReference type="NCBI Taxonomy" id="158189"/>
    <lineage>
        <taxon>Bacteria</taxon>
        <taxon>Pseudomonadati</taxon>
        <taxon>Spirochaetota</taxon>
        <taxon>Spirochaetia</taxon>
        <taxon>Spirochaetales</taxon>
        <taxon>Sphaerochaetaceae</taxon>
        <taxon>Sphaerochaeta</taxon>
    </lineage>
</organism>
<dbReference type="AlphaFoldDB" id="F0RUS2"/>
<evidence type="ECO:0000256" key="1">
    <source>
        <dbReference type="ARBA" id="ARBA00023125"/>
    </source>
</evidence>
<dbReference type="GO" id="GO:0003677">
    <property type="term" value="F:DNA binding"/>
    <property type="evidence" value="ECO:0007669"/>
    <property type="project" value="UniProtKB-UniRule"/>
</dbReference>
<dbReference type="KEGG" id="sbu:SpiBuddy_0673"/>
<dbReference type="RefSeq" id="WP_013606353.1">
    <property type="nucleotide sequence ID" value="NC_015152.1"/>
</dbReference>
<keyword evidence="1 2" id="KW-0238">DNA-binding</keyword>
<evidence type="ECO:0000313" key="4">
    <source>
        <dbReference type="EMBL" id="ADY12500.1"/>
    </source>
</evidence>
<dbReference type="Proteomes" id="UP000008466">
    <property type="component" value="Chromosome"/>
</dbReference>
<dbReference type="InterPro" id="IPR001647">
    <property type="entry name" value="HTH_TetR"/>
</dbReference>
<dbReference type="Gene3D" id="1.10.357.10">
    <property type="entry name" value="Tetracycline Repressor, domain 2"/>
    <property type="match status" value="1"/>
</dbReference>
<evidence type="ECO:0000313" key="5">
    <source>
        <dbReference type="Proteomes" id="UP000008466"/>
    </source>
</evidence>
<gene>
    <name evidence="4" type="ordered locus">SpiBuddy_0673</name>
</gene>
<reference evidence="5" key="1">
    <citation type="submission" date="2011-02" db="EMBL/GenBank/DDBJ databases">
        <title>Complete sequence of Spirochaeta sp. Buddy.</title>
        <authorList>
            <person name="Lucas S."/>
            <person name="Copeland A."/>
            <person name="Lapidus A."/>
            <person name="Cheng J.-F."/>
            <person name="Goodwin L."/>
            <person name="Pitluck S."/>
            <person name="Zeytun A."/>
            <person name="Detter J.C."/>
            <person name="Han C."/>
            <person name="Tapia R."/>
            <person name="Land M."/>
            <person name="Hauser L."/>
            <person name="Kyrpides N."/>
            <person name="Ivanova N."/>
            <person name="Mikhailova N."/>
            <person name="Pagani I."/>
            <person name="Ritalahti K.M."/>
            <person name="Loeffler F.E."/>
            <person name="Woyke T."/>
        </authorList>
    </citation>
    <scope>NUCLEOTIDE SEQUENCE [LARGE SCALE GENOMIC DNA]</scope>
    <source>
        <strain evidence="5">ATCC BAA-1886 / DSM 22777 / Buddy</strain>
    </source>
</reference>
<keyword evidence="5" id="KW-1185">Reference proteome</keyword>